<feature type="compositionally biased region" description="Pro residues" evidence="1">
    <location>
        <begin position="41"/>
        <end position="52"/>
    </location>
</feature>
<organism evidence="2">
    <name type="scientific">Oryza meridionalis</name>
    <dbReference type="NCBI Taxonomy" id="40149"/>
    <lineage>
        <taxon>Eukaryota</taxon>
        <taxon>Viridiplantae</taxon>
        <taxon>Streptophyta</taxon>
        <taxon>Embryophyta</taxon>
        <taxon>Tracheophyta</taxon>
        <taxon>Spermatophyta</taxon>
        <taxon>Magnoliopsida</taxon>
        <taxon>Liliopsida</taxon>
        <taxon>Poales</taxon>
        <taxon>Poaceae</taxon>
        <taxon>BOP clade</taxon>
        <taxon>Oryzoideae</taxon>
        <taxon>Oryzeae</taxon>
        <taxon>Oryzinae</taxon>
        <taxon>Oryza</taxon>
    </lineage>
</organism>
<reference evidence="2" key="2">
    <citation type="submission" date="2018-05" db="EMBL/GenBank/DDBJ databases">
        <title>OmerRS3 (Oryza meridionalis Reference Sequence Version 3).</title>
        <authorList>
            <person name="Zhang J."/>
            <person name="Kudrna D."/>
            <person name="Lee S."/>
            <person name="Talag J."/>
            <person name="Welchert J."/>
            <person name="Wing R.A."/>
        </authorList>
    </citation>
    <scope>NUCLEOTIDE SEQUENCE [LARGE SCALE GENOMIC DNA]</scope>
    <source>
        <strain evidence="2">cv. OR44</strain>
    </source>
</reference>
<protein>
    <submittedName>
        <fullName evidence="2">Uncharacterized protein</fullName>
    </submittedName>
</protein>
<dbReference type="HOGENOM" id="CLU_1162697_0_0_1"/>
<feature type="region of interest" description="Disordered" evidence="1">
    <location>
        <begin position="1"/>
        <end position="119"/>
    </location>
</feature>
<dbReference type="AlphaFoldDB" id="A0A0E0F7Q2"/>
<dbReference type="Gramene" id="OMERI11G16440.1">
    <property type="protein sequence ID" value="OMERI11G16440.1"/>
    <property type="gene ID" value="OMERI11G16440"/>
</dbReference>
<sequence length="239" mass="26856">MNQRNRELHIAPWSPIERDAKAMADPASMHPWSALLECRPRSPPPPPPPPQYYPRLDPHRYRCNCRHFTSSGPPSPPASGGYSGENGGKATGRPEEGSHQLPPPPLAGSAPPASTIPNPLYNEAHQLRHYMLTIGHKWKASGLGGYEAQLRTKLYLHRLDTSNREVLGSGFPSNIQRARDMTHRYDPQDKRVKWRIRIEAAPVISFSGTGSRDSMRLRRRCSAANLLLLRDQWAHMDSI</sequence>
<proteinExistence type="predicted"/>
<reference evidence="2" key="1">
    <citation type="submission" date="2015-04" db="UniProtKB">
        <authorList>
            <consortium name="EnsemblPlants"/>
        </authorList>
    </citation>
    <scope>IDENTIFICATION</scope>
</reference>
<feature type="compositionally biased region" description="Gly residues" evidence="1">
    <location>
        <begin position="81"/>
        <end position="90"/>
    </location>
</feature>
<name>A0A0E0F7Q2_9ORYZ</name>
<evidence type="ECO:0000313" key="3">
    <source>
        <dbReference type="Proteomes" id="UP000008021"/>
    </source>
</evidence>
<accession>A0A0E0F7Q2</accession>
<dbReference type="Proteomes" id="UP000008021">
    <property type="component" value="Chromosome 11"/>
</dbReference>
<dbReference type="EnsemblPlants" id="OMERI11G16440.1">
    <property type="protein sequence ID" value="OMERI11G16440.1"/>
    <property type="gene ID" value="OMERI11G16440"/>
</dbReference>
<evidence type="ECO:0000256" key="1">
    <source>
        <dbReference type="SAM" id="MobiDB-lite"/>
    </source>
</evidence>
<keyword evidence="3" id="KW-1185">Reference proteome</keyword>
<evidence type="ECO:0000313" key="2">
    <source>
        <dbReference type="EnsemblPlants" id="OMERI11G16440.1"/>
    </source>
</evidence>